<dbReference type="Proteomes" id="UP000041770">
    <property type="component" value="Unassembled WGS sequence"/>
</dbReference>
<evidence type="ECO:0000313" key="1">
    <source>
        <dbReference type="EMBL" id="CSC78971.1"/>
    </source>
</evidence>
<reference evidence="1 2" key="1">
    <citation type="submission" date="2015-07" db="EMBL/GenBank/DDBJ databases">
        <authorList>
            <consortium name="Pathogen Informatics"/>
        </authorList>
    </citation>
    <scope>NUCLEOTIDE SEQUENCE [LARGE SCALE GENOMIC DNA]</scope>
    <source>
        <strain evidence="1 2">A316</strain>
    </source>
</reference>
<organism evidence="1 2">
    <name type="scientific">Vibrio cholerae</name>
    <dbReference type="NCBI Taxonomy" id="666"/>
    <lineage>
        <taxon>Bacteria</taxon>
        <taxon>Pseudomonadati</taxon>
        <taxon>Pseudomonadota</taxon>
        <taxon>Gammaproteobacteria</taxon>
        <taxon>Vibrionales</taxon>
        <taxon>Vibrionaceae</taxon>
        <taxon>Vibrio</taxon>
    </lineage>
</organism>
<sequence>MIQHNGFSVYLCVCLQIRLTHLRSSRQRKSAFFIEDFKNLRLCILKQLEVISGQLVSVSRSK</sequence>
<name>A0A655Z882_VIBCL</name>
<dbReference type="EMBL" id="CWQY01000014">
    <property type="protein sequence ID" value="CSC78971.1"/>
    <property type="molecule type" value="Genomic_DNA"/>
</dbReference>
<accession>A0A655Z882</accession>
<proteinExistence type="predicted"/>
<evidence type="ECO:0000313" key="2">
    <source>
        <dbReference type="Proteomes" id="UP000041770"/>
    </source>
</evidence>
<protein>
    <submittedName>
        <fullName evidence="1">Uncharacterized protein</fullName>
    </submittedName>
</protein>
<gene>
    <name evidence="1" type="ORF">ERS013200_02285</name>
</gene>
<dbReference type="AlphaFoldDB" id="A0A655Z882"/>